<dbReference type="RefSeq" id="WP_264504213.1">
    <property type="nucleotide sequence ID" value="NZ_JAPDFL010000001.1"/>
</dbReference>
<dbReference type="EMBL" id="JAPDFL010000001">
    <property type="protein sequence ID" value="MCW1931060.1"/>
    <property type="molecule type" value="Genomic_DNA"/>
</dbReference>
<dbReference type="SFLD" id="SFLDS00019">
    <property type="entry name" value="Glutathione_Transferase_(cytos"/>
    <property type="match status" value="1"/>
</dbReference>
<accession>A0ABT3GU47</accession>
<dbReference type="SFLD" id="SFLDG00358">
    <property type="entry name" value="Main_(cytGST)"/>
    <property type="match status" value="1"/>
</dbReference>
<gene>
    <name evidence="3" type="ORF">OKW52_01920</name>
</gene>
<comment type="caution">
    <text evidence="3">The sequence shown here is derived from an EMBL/GenBank/DDBJ whole genome shotgun (WGS) entry which is preliminary data.</text>
</comment>
<dbReference type="InterPro" id="IPR004045">
    <property type="entry name" value="Glutathione_S-Trfase_N"/>
</dbReference>
<evidence type="ECO:0000259" key="2">
    <source>
        <dbReference type="PROSITE" id="PS50405"/>
    </source>
</evidence>
<keyword evidence="4" id="KW-1185">Reference proteome</keyword>
<reference evidence="3 4" key="1">
    <citation type="submission" date="2022-10" db="EMBL/GenBank/DDBJ databases">
        <title>Pararhodobacter sp. nov., isolated from marine algae.</title>
        <authorList>
            <person name="Choi B.J."/>
            <person name="Kim J.M."/>
            <person name="Lee J.K."/>
            <person name="Choi D.G."/>
            <person name="Jeon C.O."/>
        </authorList>
    </citation>
    <scope>NUCLEOTIDE SEQUENCE [LARGE SCALE GENOMIC DNA]</scope>
    <source>
        <strain evidence="3 4">ZQ420</strain>
    </source>
</reference>
<dbReference type="SFLD" id="SFLDG01150">
    <property type="entry name" value="Main.1:_Beta-like"/>
    <property type="match status" value="1"/>
</dbReference>
<dbReference type="Pfam" id="PF13410">
    <property type="entry name" value="GST_C_2"/>
    <property type="match status" value="1"/>
</dbReference>
<organism evidence="3 4">
    <name type="scientific">Pararhodobacter zhoushanensis</name>
    <dbReference type="NCBI Taxonomy" id="2479545"/>
    <lineage>
        <taxon>Bacteria</taxon>
        <taxon>Pseudomonadati</taxon>
        <taxon>Pseudomonadota</taxon>
        <taxon>Alphaproteobacteria</taxon>
        <taxon>Rhodobacterales</taxon>
        <taxon>Paracoccaceae</taxon>
        <taxon>Pararhodobacter</taxon>
    </lineage>
</organism>
<dbReference type="InterPro" id="IPR010987">
    <property type="entry name" value="Glutathione-S-Trfase_C-like"/>
</dbReference>
<proteinExistence type="predicted"/>
<dbReference type="InterPro" id="IPR036249">
    <property type="entry name" value="Thioredoxin-like_sf"/>
</dbReference>
<feature type="domain" description="GST C-terminal" evidence="2">
    <location>
        <begin position="85"/>
        <end position="206"/>
    </location>
</feature>
<dbReference type="PANTHER" id="PTHR44051:SF8">
    <property type="entry name" value="GLUTATHIONE S-TRANSFERASE GSTA"/>
    <property type="match status" value="1"/>
</dbReference>
<dbReference type="PROSITE" id="PS50404">
    <property type="entry name" value="GST_NTER"/>
    <property type="match status" value="1"/>
</dbReference>
<evidence type="ECO:0000259" key="1">
    <source>
        <dbReference type="PROSITE" id="PS50404"/>
    </source>
</evidence>
<dbReference type="InterPro" id="IPR036282">
    <property type="entry name" value="Glutathione-S-Trfase_C_sf"/>
</dbReference>
<name>A0ABT3GU47_9RHOB</name>
<feature type="domain" description="GST N-terminal" evidence="1">
    <location>
        <begin position="1"/>
        <end position="80"/>
    </location>
</feature>
<dbReference type="Gene3D" id="1.20.1050.10">
    <property type="match status" value="1"/>
</dbReference>
<dbReference type="Gene3D" id="3.40.30.10">
    <property type="entry name" value="Glutaredoxin"/>
    <property type="match status" value="1"/>
</dbReference>
<dbReference type="SUPFAM" id="SSF47616">
    <property type="entry name" value="GST C-terminal domain-like"/>
    <property type="match status" value="1"/>
</dbReference>
<evidence type="ECO:0000313" key="4">
    <source>
        <dbReference type="Proteomes" id="UP001208938"/>
    </source>
</evidence>
<dbReference type="PROSITE" id="PS50405">
    <property type="entry name" value="GST_CTER"/>
    <property type="match status" value="1"/>
</dbReference>
<dbReference type="CDD" id="cd03057">
    <property type="entry name" value="GST_N_Beta"/>
    <property type="match status" value="1"/>
</dbReference>
<evidence type="ECO:0000313" key="3">
    <source>
        <dbReference type="EMBL" id="MCW1931060.1"/>
    </source>
</evidence>
<dbReference type="InterPro" id="IPR040079">
    <property type="entry name" value="Glutathione_S-Trfase"/>
</dbReference>
<protein>
    <submittedName>
        <fullName evidence="3">Glutathione S-transferase N-terminal domain-containing protein</fullName>
    </submittedName>
</protein>
<dbReference type="SUPFAM" id="SSF52833">
    <property type="entry name" value="Thioredoxin-like"/>
    <property type="match status" value="1"/>
</dbReference>
<dbReference type="PANTHER" id="PTHR44051">
    <property type="entry name" value="GLUTATHIONE S-TRANSFERASE-RELATED"/>
    <property type="match status" value="1"/>
</dbReference>
<dbReference type="Pfam" id="PF13409">
    <property type="entry name" value="GST_N_2"/>
    <property type="match status" value="1"/>
</dbReference>
<dbReference type="Proteomes" id="UP001208938">
    <property type="component" value="Unassembled WGS sequence"/>
</dbReference>
<sequence length="206" mass="23115">MKLYYAPGACSLGIHFLLEEIGVAYDAARIIIKDGDQFKPDYTRINPKSKVPLLQRDDGSYLTEFGAIAHWLAHTIGTETLKSVSFEDELRTIETLDFVVGTIHMQGFSRLLRPQKFTPNEADLDWVRQAGRDIVTNGFVHLSAQLGTSSFIMGERLTVADAAMLYTLFWGIDRLALPLPQNLQAYYARLSTRPAAVKVFMDEGLK</sequence>